<accession>A0A9X3IYF0</accession>
<dbReference type="AlphaFoldDB" id="A0A9X3IYF0"/>
<reference evidence="2" key="1">
    <citation type="submission" date="2022-11" db="EMBL/GenBank/DDBJ databases">
        <title>Minimal conservation of predation-associated metabolite biosynthetic gene clusters underscores biosynthetic potential of Myxococcota including descriptions for ten novel species: Archangium lansinium sp. nov., Myxococcus landrumus sp. nov., Nannocystis bai.</title>
        <authorList>
            <person name="Ahearne A."/>
            <person name="Stevens C."/>
            <person name="Phillips K."/>
        </authorList>
    </citation>
    <scope>NUCLEOTIDE SEQUENCE</scope>
    <source>
        <strain evidence="2">Na p29</strain>
    </source>
</reference>
<protein>
    <submittedName>
        <fullName evidence="2">Uncharacterized protein</fullName>
    </submittedName>
</protein>
<dbReference type="Proteomes" id="UP001150924">
    <property type="component" value="Unassembled WGS sequence"/>
</dbReference>
<organism evidence="2 3">
    <name type="scientific">Nannocystis pusilla</name>
    <dbReference type="NCBI Taxonomy" id="889268"/>
    <lineage>
        <taxon>Bacteria</taxon>
        <taxon>Pseudomonadati</taxon>
        <taxon>Myxococcota</taxon>
        <taxon>Polyangia</taxon>
        <taxon>Nannocystales</taxon>
        <taxon>Nannocystaceae</taxon>
        <taxon>Nannocystis</taxon>
    </lineage>
</organism>
<comment type="caution">
    <text evidence="2">The sequence shown here is derived from an EMBL/GenBank/DDBJ whole genome shotgun (WGS) entry which is preliminary data.</text>
</comment>
<keyword evidence="3" id="KW-1185">Reference proteome</keyword>
<name>A0A9X3IYF0_9BACT</name>
<gene>
    <name evidence="2" type="ORF">OV079_28715</name>
</gene>
<evidence type="ECO:0000256" key="1">
    <source>
        <dbReference type="SAM" id="MobiDB-lite"/>
    </source>
</evidence>
<dbReference type="EMBL" id="JAPNKE010000002">
    <property type="protein sequence ID" value="MCY1009477.1"/>
    <property type="molecule type" value="Genomic_DNA"/>
</dbReference>
<proteinExistence type="predicted"/>
<evidence type="ECO:0000313" key="2">
    <source>
        <dbReference type="EMBL" id="MCY1009477.1"/>
    </source>
</evidence>
<evidence type="ECO:0000313" key="3">
    <source>
        <dbReference type="Proteomes" id="UP001150924"/>
    </source>
</evidence>
<dbReference type="RefSeq" id="WP_267772144.1">
    <property type="nucleotide sequence ID" value="NZ_JAPNKE010000002.1"/>
</dbReference>
<sequence length="294" mass="32797">MARARQRAEFARLVEVLAPVGWQGDERSVEAWVLRLRELPDDEGAQLARNLLRAYRHGLLLPERWAELTGAPPQRASDIDDAVRRLWDAFAAAGLAKPYRTEENLGRIRAGLARRWAWQPRWSLMSQDEDLLLMDDALVPTLLAAAAEPGVPKRQYLLEIVAHHARDSCCQAAYHGQELEATLRRAAGWAPQAREVGAPELAAYLERLGSHAVGGPVDRAGAEQRLLDLGRCQEPPRSALDLRTVEGGWDGWLILSGRNRRLRIDAATGRMTSISPEPARKRRARRPGKTAEES</sequence>
<feature type="region of interest" description="Disordered" evidence="1">
    <location>
        <begin position="267"/>
        <end position="294"/>
    </location>
</feature>